<comment type="caution">
    <text evidence="2">The sequence shown here is derived from an EMBL/GenBank/DDBJ whole genome shotgun (WGS) entry which is preliminary data.</text>
</comment>
<gene>
    <name evidence="2" type="primary">A01p022690.1_BraROA</name>
    <name evidence="2" type="ORF">IGI04_001907</name>
</gene>
<proteinExistence type="predicted"/>
<reference evidence="2 3" key="1">
    <citation type="submission" date="2021-03" db="EMBL/GenBank/DDBJ databases">
        <authorList>
            <person name="King G.J."/>
            <person name="Bancroft I."/>
            <person name="Baten A."/>
            <person name="Bloomfield J."/>
            <person name="Borpatragohain P."/>
            <person name="He Z."/>
            <person name="Irish N."/>
            <person name="Irwin J."/>
            <person name="Liu K."/>
            <person name="Mauleon R.P."/>
            <person name="Moore J."/>
            <person name="Morris R."/>
            <person name="Ostergaard L."/>
            <person name="Wang B."/>
            <person name="Wells R."/>
        </authorList>
    </citation>
    <scope>NUCLEOTIDE SEQUENCE [LARGE SCALE GENOMIC DNA]</scope>
    <source>
        <strain evidence="2">R-o-18</strain>
        <tissue evidence="2">Leaf</tissue>
    </source>
</reference>
<feature type="region of interest" description="Disordered" evidence="1">
    <location>
        <begin position="87"/>
        <end position="116"/>
    </location>
</feature>
<evidence type="ECO:0000313" key="3">
    <source>
        <dbReference type="Proteomes" id="UP000823674"/>
    </source>
</evidence>
<accession>A0ABQ7NW85</accession>
<sequence length="116" mass="13489">MTKFSKRLSRRKEWMVGIGSVNDIPRMRACHVAAREEISQLWEALLVANTVMAENMTQMIAKASMFDLMADANPEFAEMWWVVRPNINPNRTPEEQAELERHTERRSSELRDDLGL</sequence>
<protein>
    <submittedName>
        <fullName evidence="2">Uncharacterized protein</fullName>
    </submittedName>
</protein>
<feature type="compositionally biased region" description="Basic and acidic residues" evidence="1">
    <location>
        <begin position="92"/>
        <end position="116"/>
    </location>
</feature>
<name>A0ABQ7NW85_BRACM</name>
<organism evidence="2 3">
    <name type="scientific">Brassica rapa subsp. trilocularis</name>
    <dbReference type="NCBI Taxonomy" id="1813537"/>
    <lineage>
        <taxon>Eukaryota</taxon>
        <taxon>Viridiplantae</taxon>
        <taxon>Streptophyta</taxon>
        <taxon>Embryophyta</taxon>
        <taxon>Tracheophyta</taxon>
        <taxon>Spermatophyta</taxon>
        <taxon>Magnoliopsida</taxon>
        <taxon>eudicotyledons</taxon>
        <taxon>Gunneridae</taxon>
        <taxon>Pentapetalae</taxon>
        <taxon>rosids</taxon>
        <taxon>malvids</taxon>
        <taxon>Brassicales</taxon>
        <taxon>Brassicaceae</taxon>
        <taxon>Brassiceae</taxon>
        <taxon>Brassica</taxon>
    </lineage>
</organism>
<keyword evidence="3" id="KW-1185">Reference proteome</keyword>
<dbReference type="Proteomes" id="UP000823674">
    <property type="component" value="Chromosome A01"/>
</dbReference>
<dbReference type="EMBL" id="JADBGQ010000001">
    <property type="protein sequence ID" value="KAG5414340.1"/>
    <property type="molecule type" value="Genomic_DNA"/>
</dbReference>
<evidence type="ECO:0000313" key="2">
    <source>
        <dbReference type="EMBL" id="KAG5414340.1"/>
    </source>
</evidence>
<evidence type="ECO:0000256" key="1">
    <source>
        <dbReference type="SAM" id="MobiDB-lite"/>
    </source>
</evidence>